<sequence>MNDLTVRPGRPDELAAVAELRWRWVRETYGTPDVVLDEFVPRFVAWAQENEPTHRCMVMVRGDVVIGMAWLAITRRVPHPRSFERMSGDVQCVYVVPDERDRGLGGELIEAVLAWASDLGLERVTVHSSDRAVSAYSRRGFTVSPRLLQVEMGQGSTGESA</sequence>
<dbReference type="InterPro" id="IPR000182">
    <property type="entry name" value="GNAT_dom"/>
</dbReference>
<keyword evidence="2" id="KW-0012">Acyltransferase</keyword>
<reference evidence="4" key="1">
    <citation type="submission" date="2021-03" db="EMBL/GenBank/DDBJ databases">
        <title>Streptomyces strains.</title>
        <authorList>
            <person name="Lund M.B."/>
            <person name="Toerring T."/>
        </authorList>
    </citation>
    <scope>NUCLEOTIDE SEQUENCE</scope>
    <source>
        <strain evidence="4">JCM 4242</strain>
    </source>
</reference>
<dbReference type="InterPro" id="IPR050832">
    <property type="entry name" value="Bact_Acetyltransf"/>
</dbReference>
<dbReference type="PROSITE" id="PS51186">
    <property type="entry name" value="GNAT"/>
    <property type="match status" value="1"/>
</dbReference>
<dbReference type="Gene3D" id="3.40.630.30">
    <property type="match status" value="1"/>
</dbReference>
<dbReference type="InterPro" id="IPR016181">
    <property type="entry name" value="Acyl_CoA_acyltransferase"/>
</dbReference>
<dbReference type="Pfam" id="PF00583">
    <property type="entry name" value="Acetyltransf_1"/>
    <property type="match status" value="1"/>
</dbReference>
<keyword evidence="5" id="KW-1185">Reference proteome</keyword>
<organism evidence="4 5">
    <name type="scientific">Streptomyces triculaminicus</name>
    <dbReference type="NCBI Taxonomy" id="2816232"/>
    <lineage>
        <taxon>Bacteria</taxon>
        <taxon>Bacillati</taxon>
        <taxon>Actinomycetota</taxon>
        <taxon>Actinomycetes</taxon>
        <taxon>Kitasatosporales</taxon>
        <taxon>Streptomycetaceae</taxon>
        <taxon>Streptomyces</taxon>
    </lineage>
</organism>
<dbReference type="CDD" id="cd04301">
    <property type="entry name" value="NAT_SF"/>
    <property type="match status" value="1"/>
</dbReference>
<dbReference type="EMBL" id="JAFMOF010000008">
    <property type="protein sequence ID" value="MBO0657359.1"/>
    <property type="molecule type" value="Genomic_DNA"/>
</dbReference>
<evidence type="ECO:0000256" key="1">
    <source>
        <dbReference type="ARBA" id="ARBA00022679"/>
    </source>
</evidence>
<evidence type="ECO:0000313" key="5">
    <source>
        <dbReference type="Proteomes" id="UP000664781"/>
    </source>
</evidence>
<proteinExistence type="predicted"/>
<evidence type="ECO:0000313" key="4">
    <source>
        <dbReference type="EMBL" id="MBO0657359.1"/>
    </source>
</evidence>
<protein>
    <submittedName>
        <fullName evidence="4">GNAT family N-acetyltransferase</fullName>
    </submittedName>
</protein>
<name>A0A939JV15_9ACTN</name>
<evidence type="ECO:0000256" key="2">
    <source>
        <dbReference type="ARBA" id="ARBA00023315"/>
    </source>
</evidence>
<keyword evidence="1" id="KW-0808">Transferase</keyword>
<dbReference type="GO" id="GO:0016747">
    <property type="term" value="F:acyltransferase activity, transferring groups other than amino-acyl groups"/>
    <property type="evidence" value="ECO:0007669"/>
    <property type="project" value="InterPro"/>
</dbReference>
<feature type="domain" description="N-acetyltransferase" evidence="3">
    <location>
        <begin position="4"/>
        <end position="161"/>
    </location>
</feature>
<accession>A0A939JV15</accession>
<comment type="caution">
    <text evidence="4">The sequence shown here is derived from an EMBL/GenBank/DDBJ whole genome shotgun (WGS) entry which is preliminary data.</text>
</comment>
<dbReference type="Proteomes" id="UP000664781">
    <property type="component" value="Unassembled WGS sequence"/>
</dbReference>
<dbReference type="PANTHER" id="PTHR43877">
    <property type="entry name" value="AMINOALKYLPHOSPHONATE N-ACETYLTRANSFERASE-RELATED-RELATED"/>
    <property type="match status" value="1"/>
</dbReference>
<gene>
    <name evidence="4" type="ORF">J1792_33005</name>
</gene>
<dbReference type="AlphaFoldDB" id="A0A939JV15"/>
<dbReference type="SUPFAM" id="SSF55729">
    <property type="entry name" value="Acyl-CoA N-acyltransferases (Nat)"/>
    <property type="match status" value="1"/>
</dbReference>
<evidence type="ECO:0000259" key="3">
    <source>
        <dbReference type="PROSITE" id="PS51186"/>
    </source>
</evidence>